<comment type="caution">
    <text evidence="1">The sequence shown here is derived from an EMBL/GenBank/DDBJ whole genome shotgun (WGS) entry which is preliminary data.</text>
</comment>
<gene>
    <name evidence="1" type="ORF">LCGC14_2014060</name>
</gene>
<evidence type="ECO:0000313" key="1">
    <source>
        <dbReference type="EMBL" id="KKL79509.1"/>
    </source>
</evidence>
<organism evidence="1">
    <name type="scientific">marine sediment metagenome</name>
    <dbReference type="NCBI Taxonomy" id="412755"/>
    <lineage>
        <taxon>unclassified sequences</taxon>
        <taxon>metagenomes</taxon>
        <taxon>ecological metagenomes</taxon>
    </lineage>
</organism>
<feature type="non-terminal residue" evidence="1">
    <location>
        <position position="162"/>
    </location>
</feature>
<reference evidence="1" key="1">
    <citation type="journal article" date="2015" name="Nature">
        <title>Complex archaea that bridge the gap between prokaryotes and eukaryotes.</title>
        <authorList>
            <person name="Spang A."/>
            <person name="Saw J.H."/>
            <person name="Jorgensen S.L."/>
            <person name="Zaremba-Niedzwiedzka K."/>
            <person name="Martijn J."/>
            <person name="Lind A.E."/>
            <person name="van Eijk R."/>
            <person name="Schleper C."/>
            <person name="Guy L."/>
            <person name="Ettema T.J."/>
        </authorList>
    </citation>
    <scope>NUCLEOTIDE SEQUENCE</scope>
</reference>
<accession>A0A0F9EZL1</accession>
<protein>
    <submittedName>
        <fullName evidence="1">Uncharacterized protein</fullName>
    </submittedName>
</protein>
<name>A0A0F9EZL1_9ZZZZ</name>
<dbReference type="AlphaFoldDB" id="A0A0F9EZL1"/>
<proteinExistence type="predicted"/>
<sequence length="162" mass="18835">MGWRNYIFGKFGHLRNGVCNLEVTICDLKLKPRDEVWPNEEIEKERILIMEMIHKDIEVKSKKDVFYIYPLGDIHLGTFNCAENHFRRLVKYIARKKNAYWFGGGDFCVPIEAEALTPEGFVPVLQLQKGNKVLGLAEDWKHTKWTDVKAVYVNPSCDVFSL</sequence>
<dbReference type="EMBL" id="LAZR01023147">
    <property type="protein sequence ID" value="KKL79509.1"/>
    <property type="molecule type" value="Genomic_DNA"/>
</dbReference>